<dbReference type="InterPro" id="IPR001965">
    <property type="entry name" value="Znf_PHD"/>
</dbReference>
<keyword evidence="4" id="KW-0862">Zinc</keyword>
<dbReference type="Gene3D" id="3.30.40.10">
    <property type="entry name" value="Zinc/RING finger domain, C3HC4 (zinc finger)"/>
    <property type="match status" value="1"/>
</dbReference>
<dbReference type="PROSITE" id="PS51294">
    <property type="entry name" value="HTH_MYB"/>
    <property type="match status" value="1"/>
</dbReference>
<evidence type="ECO:0000259" key="6">
    <source>
        <dbReference type="PROSITE" id="PS50090"/>
    </source>
</evidence>
<evidence type="ECO:0000256" key="1">
    <source>
        <dbReference type="ARBA" id="ARBA00004123"/>
    </source>
</evidence>
<keyword evidence="5" id="KW-0539">Nucleus</keyword>
<dbReference type="Pfam" id="PF00249">
    <property type="entry name" value="Myb_DNA-binding"/>
    <property type="match status" value="1"/>
</dbReference>
<dbReference type="SUPFAM" id="SSF46689">
    <property type="entry name" value="Homeodomain-like"/>
    <property type="match status" value="1"/>
</dbReference>
<gene>
    <name evidence="8" type="ORF">Nepgr_000689</name>
</gene>
<proteinExistence type="predicted"/>
<evidence type="ECO:0000313" key="8">
    <source>
        <dbReference type="EMBL" id="GMG98849.1"/>
    </source>
</evidence>
<feature type="domain" description="HTH myb-type" evidence="7">
    <location>
        <begin position="497"/>
        <end position="562"/>
    </location>
</feature>
<reference evidence="8" key="1">
    <citation type="submission" date="2023-05" db="EMBL/GenBank/DDBJ databases">
        <title>Nepenthes gracilis genome sequencing.</title>
        <authorList>
            <person name="Fukushima K."/>
        </authorList>
    </citation>
    <scope>NUCLEOTIDE SEQUENCE</scope>
    <source>
        <strain evidence="8">SING2019-196</strain>
    </source>
</reference>
<dbReference type="InterPro" id="IPR017930">
    <property type="entry name" value="Myb_dom"/>
</dbReference>
<dbReference type="EMBL" id="BSYO01000001">
    <property type="protein sequence ID" value="GMG98849.1"/>
    <property type="molecule type" value="Genomic_DNA"/>
</dbReference>
<evidence type="ECO:0000256" key="2">
    <source>
        <dbReference type="ARBA" id="ARBA00022723"/>
    </source>
</evidence>
<dbReference type="InterPro" id="IPR001005">
    <property type="entry name" value="SANT/Myb"/>
</dbReference>
<dbReference type="InterPro" id="IPR009057">
    <property type="entry name" value="Homeodomain-like_sf"/>
</dbReference>
<evidence type="ECO:0000313" key="9">
    <source>
        <dbReference type="Proteomes" id="UP001279734"/>
    </source>
</evidence>
<dbReference type="PROSITE" id="PS01359">
    <property type="entry name" value="ZF_PHD_1"/>
    <property type="match status" value="1"/>
</dbReference>
<protein>
    <recommendedName>
        <fullName evidence="10">Myb-like domain-containing protein</fullName>
    </recommendedName>
</protein>
<accession>A0AAD3RX10</accession>
<dbReference type="Gene3D" id="1.10.10.60">
    <property type="entry name" value="Homeodomain-like"/>
    <property type="match status" value="1"/>
</dbReference>
<dbReference type="PANTHER" id="PTHR47863">
    <property type="entry name" value="RING/FYVE/PHD ZINC FINGER SUPERFAMILY PROTEIN"/>
    <property type="match status" value="1"/>
</dbReference>
<dbReference type="Proteomes" id="UP001279734">
    <property type="component" value="Unassembled WGS sequence"/>
</dbReference>
<evidence type="ECO:0000259" key="7">
    <source>
        <dbReference type="PROSITE" id="PS51294"/>
    </source>
</evidence>
<dbReference type="PROSITE" id="PS50090">
    <property type="entry name" value="MYB_LIKE"/>
    <property type="match status" value="1"/>
</dbReference>
<evidence type="ECO:0008006" key="10">
    <source>
        <dbReference type="Google" id="ProtNLM"/>
    </source>
</evidence>
<comment type="subcellular location">
    <subcellularLocation>
        <location evidence="1">Nucleus</location>
    </subcellularLocation>
</comment>
<organism evidence="8 9">
    <name type="scientific">Nepenthes gracilis</name>
    <name type="common">Slender pitcher plant</name>
    <dbReference type="NCBI Taxonomy" id="150966"/>
    <lineage>
        <taxon>Eukaryota</taxon>
        <taxon>Viridiplantae</taxon>
        <taxon>Streptophyta</taxon>
        <taxon>Embryophyta</taxon>
        <taxon>Tracheophyta</taxon>
        <taxon>Spermatophyta</taxon>
        <taxon>Magnoliopsida</taxon>
        <taxon>eudicotyledons</taxon>
        <taxon>Gunneridae</taxon>
        <taxon>Pentapetalae</taxon>
        <taxon>Caryophyllales</taxon>
        <taxon>Nepenthaceae</taxon>
        <taxon>Nepenthes</taxon>
    </lineage>
</organism>
<keyword evidence="3" id="KW-0863">Zinc-finger</keyword>
<evidence type="ECO:0000256" key="5">
    <source>
        <dbReference type="ARBA" id="ARBA00023242"/>
    </source>
</evidence>
<dbReference type="AlphaFoldDB" id="A0AAD3RX10"/>
<dbReference type="CDD" id="cd11660">
    <property type="entry name" value="SANT_TRF"/>
    <property type="match status" value="1"/>
</dbReference>
<keyword evidence="9" id="KW-1185">Reference proteome</keyword>
<evidence type="ECO:0000256" key="3">
    <source>
        <dbReference type="ARBA" id="ARBA00022771"/>
    </source>
</evidence>
<dbReference type="InterPro" id="IPR011011">
    <property type="entry name" value="Znf_FYVE_PHD"/>
</dbReference>
<dbReference type="SMART" id="SM00717">
    <property type="entry name" value="SANT"/>
    <property type="match status" value="1"/>
</dbReference>
<comment type="caution">
    <text evidence="8">The sequence shown here is derived from an EMBL/GenBank/DDBJ whole genome shotgun (WGS) entry which is preliminary data.</text>
</comment>
<dbReference type="GO" id="GO:0005634">
    <property type="term" value="C:nucleus"/>
    <property type="evidence" value="ECO:0007669"/>
    <property type="project" value="UniProtKB-SubCell"/>
</dbReference>
<dbReference type="GO" id="GO:0008270">
    <property type="term" value="F:zinc ion binding"/>
    <property type="evidence" value="ECO:0007669"/>
    <property type="project" value="UniProtKB-KW"/>
</dbReference>
<dbReference type="SMART" id="SM00249">
    <property type="entry name" value="PHD"/>
    <property type="match status" value="1"/>
</dbReference>
<feature type="domain" description="Myb-like" evidence="6">
    <location>
        <begin position="497"/>
        <end position="558"/>
    </location>
</feature>
<dbReference type="SUPFAM" id="SSF57903">
    <property type="entry name" value="FYVE/PHD zinc finger"/>
    <property type="match status" value="1"/>
</dbReference>
<keyword evidence="2" id="KW-0479">Metal-binding</keyword>
<dbReference type="PANTHER" id="PTHR47863:SF5">
    <property type="entry name" value="HOMEODOMAIN-LIKE PROTEIN WITH RING_FYVE_PHD-TYPE ZINC FINGER DOMAIN-CONTAINING PROTEIN-RELATED"/>
    <property type="match status" value="1"/>
</dbReference>
<name>A0AAD3RX10_NEPGR</name>
<dbReference type="InterPro" id="IPR019786">
    <property type="entry name" value="Zinc_finger_PHD-type_CS"/>
</dbReference>
<evidence type="ECO:0000256" key="4">
    <source>
        <dbReference type="ARBA" id="ARBA00022833"/>
    </source>
</evidence>
<sequence>MPDNNLKNWEYFGPFRVSAIEGAEVPFDDEREALAAKCRVVSATYNLRPPPSFHPIIFSNSVQYVMPPLETDEITAMANEPFHSDSKDTCNRHNRKVTGKTTCIMCGGDGNVLVCSVSKCPVEVHSSCMSCPARFDDMQNFYCPYCLFKQSLAECQRAKKKVSLAEKAIIYFLDRNIRVDSDHQLTADKVKGKILDLSTVMQNRKGDDSWKRMKIDGGSCQCVRVEDRKEEKSLNSIQSGSVGEEGEGLMVDEQRDVLANSCKDSGKQSHLDNDIILVENQKHLGSQCCEDISSVIEEKKLLNESSESFRTMRGTYQMKISKTRISLCVEAGESIQLKNSRQDDCHQLEIDAKDQHQVELLDDFILEEITADAALHCLLKKNQEIANTAEECPYGMEVKGKMQDETQEYMIQSAKNDTAAGVHEKFDPGDESSSSCRDDYFISYPTCVRQEAHNSFKCKNDLQPGKFSVDKHEDHNAVSPRQSGGHVNRVQIPMTLNVRRKKLPWTAEEEEMLMEGIRKFASRVTTNLPWRKILEFGRHVFDGTRTPVDLKDKWRNIVKKNMQSLSKSESYRR</sequence>
<dbReference type="InterPro" id="IPR013083">
    <property type="entry name" value="Znf_RING/FYVE/PHD"/>
</dbReference>